<dbReference type="AlphaFoldDB" id="A0A397UKC2"/>
<evidence type="ECO:0008006" key="3">
    <source>
        <dbReference type="Google" id="ProtNLM"/>
    </source>
</evidence>
<evidence type="ECO:0000313" key="1">
    <source>
        <dbReference type="EMBL" id="RIB09229.1"/>
    </source>
</evidence>
<gene>
    <name evidence="1" type="ORF">C2G38_2209489</name>
</gene>
<protein>
    <recommendedName>
        <fullName evidence="3">BTB domain-containing protein</fullName>
    </recommendedName>
</protein>
<name>A0A397UKC2_9GLOM</name>
<organism evidence="1 2">
    <name type="scientific">Gigaspora rosea</name>
    <dbReference type="NCBI Taxonomy" id="44941"/>
    <lineage>
        <taxon>Eukaryota</taxon>
        <taxon>Fungi</taxon>
        <taxon>Fungi incertae sedis</taxon>
        <taxon>Mucoromycota</taxon>
        <taxon>Glomeromycotina</taxon>
        <taxon>Glomeromycetes</taxon>
        <taxon>Diversisporales</taxon>
        <taxon>Gigasporaceae</taxon>
        <taxon>Gigaspora</taxon>
    </lineage>
</organism>
<dbReference type="Proteomes" id="UP000266673">
    <property type="component" value="Unassembled WGS sequence"/>
</dbReference>
<evidence type="ECO:0000313" key="2">
    <source>
        <dbReference type="Proteomes" id="UP000266673"/>
    </source>
</evidence>
<dbReference type="OrthoDB" id="2361824at2759"/>
<sequence length="309" mass="35869">MELIGDLQKLLFLSLWYLIDDDIQEEEPKIRVIKFAEILPLTLQYLDLGDSLQPYENFRKEVEAHVTNVALNDTLKRLNTPIHTIPSKIFPHHVPLMQNLPSRMTVLFSTVINEEHAAEIVSLFDDKAIAFVQTKIRLIACGIDTKNHFQKMNKASEIKPTDATYQDFNVIISTGEPSKIVQAHSNALRYRSLYFRNELAKARVILIEDQDASFIFELMLVACEFLLEELVKYLETHLIEMNSNGPRPRFSPYLQNNQKMFISLPENALMSFIKRDDLQMEEKKIWNMSSNEELVKTLVYHPILRTGLM</sequence>
<reference evidence="1 2" key="1">
    <citation type="submission" date="2018-06" db="EMBL/GenBank/DDBJ databases">
        <title>Comparative genomics reveals the genomic features of Rhizophagus irregularis, R. cerebriforme, R. diaphanum and Gigaspora rosea, and their symbiotic lifestyle signature.</title>
        <authorList>
            <person name="Morin E."/>
            <person name="San Clemente H."/>
            <person name="Chen E.C.H."/>
            <person name="De La Providencia I."/>
            <person name="Hainaut M."/>
            <person name="Kuo A."/>
            <person name="Kohler A."/>
            <person name="Murat C."/>
            <person name="Tang N."/>
            <person name="Roy S."/>
            <person name="Loubradou J."/>
            <person name="Henrissat B."/>
            <person name="Grigoriev I.V."/>
            <person name="Corradi N."/>
            <person name="Roux C."/>
            <person name="Martin F.M."/>
        </authorList>
    </citation>
    <scope>NUCLEOTIDE SEQUENCE [LARGE SCALE GENOMIC DNA]</scope>
    <source>
        <strain evidence="1 2">DAOM 194757</strain>
    </source>
</reference>
<proteinExistence type="predicted"/>
<keyword evidence="2" id="KW-1185">Reference proteome</keyword>
<comment type="caution">
    <text evidence="1">The sequence shown here is derived from an EMBL/GenBank/DDBJ whole genome shotgun (WGS) entry which is preliminary data.</text>
</comment>
<accession>A0A397UKC2</accession>
<dbReference type="EMBL" id="QKWP01001401">
    <property type="protein sequence ID" value="RIB09229.1"/>
    <property type="molecule type" value="Genomic_DNA"/>
</dbReference>